<dbReference type="EC" id="1.16.1.9" evidence="3"/>
<dbReference type="Pfam" id="PF08030">
    <property type="entry name" value="NAD_binding_6"/>
    <property type="match status" value="1"/>
</dbReference>
<evidence type="ECO:0000256" key="11">
    <source>
        <dbReference type="ARBA" id="ARBA00023136"/>
    </source>
</evidence>
<keyword evidence="8 14" id="KW-1133">Transmembrane helix</keyword>
<dbReference type="InterPro" id="IPR039261">
    <property type="entry name" value="FNR_nucleotide-bd"/>
</dbReference>
<dbReference type="GO" id="GO:0006826">
    <property type="term" value="P:iron ion transport"/>
    <property type="evidence" value="ECO:0007669"/>
    <property type="project" value="UniProtKB-ARBA"/>
</dbReference>
<accession>A0A5C3MPF2</accession>
<protein>
    <recommendedName>
        <fullName evidence="3">ferric-chelate reductase (NADPH)</fullName>
        <ecNumber evidence="3">1.16.1.9</ecNumber>
    </recommendedName>
</protein>
<dbReference type="AlphaFoldDB" id="A0A5C3MPF2"/>
<dbReference type="Gene3D" id="3.40.50.80">
    <property type="entry name" value="Nucleotide-binding domain of ferredoxin-NADP reductase (FNR) module"/>
    <property type="match status" value="1"/>
</dbReference>
<evidence type="ECO:0000256" key="4">
    <source>
        <dbReference type="ARBA" id="ARBA00022448"/>
    </source>
</evidence>
<evidence type="ECO:0000256" key="1">
    <source>
        <dbReference type="ARBA" id="ARBA00004651"/>
    </source>
</evidence>
<keyword evidence="12" id="KW-0325">Glycoprotein</keyword>
<dbReference type="GO" id="GO:0005886">
    <property type="term" value="C:plasma membrane"/>
    <property type="evidence" value="ECO:0007669"/>
    <property type="project" value="UniProtKB-SubCell"/>
</dbReference>
<dbReference type="Proteomes" id="UP000305948">
    <property type="component" value="Unassembled WGS sequence"/>
</dbReference>
<dbReference type="InterPro" id="IPR013121">
    <property type="entry name" value="Fe_red_NAD-bd_6"/>
</dbReference>
<dbReference type="InterPro" id="IPR051410">
    <property type="entry name" value="Ferric/Cupric_Reductase"/>
</dbReference>
<feature type="transmembrane region" description="Helical" evidence="14">
    <location>
        <begin position="125"/>
        <end position="143"/>
    </location>
</feature>
<keyword evidence="4" id="KW-0813">Transport</keyword>
<dbReference type="SFLD" id="SFLDS00052">
    <property type="entry name" value="Ferric_Reductase_Domain"/>
    <property type="match status" value="1"/>
</dbReference>
<evidence type="ECO:0000313" key="17">
    <source>
        <dbReference type="Proteomes" id="UP000305948"/>
    </source>
</evidence>
<evidence type="ECO:0000256" key="5">
    <source>
        <dbReference type="ARBA" id="ARBA00022475"/>
    </source>
</evidence>
<proteinExistence type="inferred from homology"/>
<evidence type="ECO:0000256" key="8">
    <source>
        <dbReference type="ARBA" id="ARBA00022989"/>
    </source>
</evidence>
<comment type="similarity">
    <text evidence="2">Belongs to the ferric reductase (FRE) family.</text>
</comment>
<sequence length="624" mass="69933">MKDEEQLAEIQILYQLIYPYQTWYTWAGIVGLATIVNLVSRSTSLINRYSSSRVSQNGNDRSAIWRVTFALANAWRVIAYRSTVHFGWGYSMSFLEFFLTAGYLTALLAWSWVHIWDLEFGADYVANRLGTIAVAQFPLMTVLGTKNNIISFLTGVGHDKLNYLHRMTARVAFVILWMHAGLWVRRALIMLPEFWYDTVWVRAGVLGLVAFTILCFTSIRPAREKSYEWFLWGHFALVFIFLVGAYYHTVRCLYHPWILACLGIWAFDRLVRVLRVAYFSIASRLSRWRSSRSPTSTARFESRATVELLTPHHVSVRLQRPRGFHWGPGQTAYLMAPGVSVLPWEAHPFTIASVDGSRYNYQLTNGSDAGSIEKTHGDGDADEKDELVFIVGVMQGFTGRLGKRVAESERVTSVTALVEGPYGDGEDVLAYDTVLLVAGGTGVAWTLPLLIDTIRRAHLSYRKCRKLIFVWAVKDMDHASWISDSLRRIFPLLPSLTDMEVSIRIFITRERNFSTPNVLDDQPPSTPESVDEKSLEEGKSCADVDAVLSAPCVQVESGRPDVCASLGVSACGRLKGIYPLLVCGSASLAEAVRVGARVNPLWGRNSILRGGPNVVLKVESFGYA</sequence>
<keyword evidence="11 14" id="KW-0472">Membrane</keyword>
<keyword evidence="17" id="KW-1185">Reference proteome</keyword>
<reference evidence="16 17" key="1">
    <citation type="journal article" date="2019" name="Nat. Ecol. Evol.">
        <title>Megaphylogeny resolves global patterns of mushroom evolution.</title>
        <authorList>
            <person name="Varga T."/>
            <person name="Krizsan K."/>
            <person name="Foldi C."/>
            <person name="Dima B."/>
            <person name="Sanchez-Garcia M."/>
            <person name="Sanchez-Ramirez S."/>
            <person name="Szollosi G.J."/>
            <person name="Szarkandi J.G."/>
            <person name="Papp V."/>
            <person name="Albert L."/>
            <person name="Andreopoulos W."/>
            <person name="Angelini C."/>
            <person name="Antonin V."/>
            <person name="Barry K.W."/>
            <person name="Bougher N.L."/>
            <person name="Buchanan P."/>
            <person name="Buyck B."/>
            <person name="Bense V."/>
            <person name="Catcheside P."/>
            <person name="Chovatia M."/>
            <person name="Cooper J."/>
            <person name="Damon W."/>
            <person name="Desjardin D."/>
            <person name="Finy P."/>
            <person name="Geml J."/>
            <person name="Haridas S."/>
            <person name="Hughes K."/>
            <person name="Justo A."/>
            <person name="Karasinski D."/>
            <person name="Kautmanova I."/>
            <person name="Kiss B."/>
            <person name="Kocsube S."/>
            <person name="Kotiranta H."/>
            <person name="LaButti K.M."/>
            <person name="Lechner B.E."/>
            <person name="Liimatainen K."/>
            <person name="Lipzen A."/>
            <person name="Lukacs Z."/>
            <person name="Mihaltcheva S."/>
            <person name="Morgado L.N."/>
            <person name="Niskanen T."/>
            <person name="Noordeloos M.E."/>
            <person name="Ohm R.A."/>
            <person name="Ortiz-Santana B."/>
            <person name="Ovrebo C."/>
            <person name="Racz N."/>
            <person name="Riley R."/>
            <person name="Savchenko A."/>
            <person name="Shiryaev A."/>
            <person name="Soop K."/>
            <person name="Spirin V."/>
            <person name="Szebenyi C."/>
            <person name="Tomsovsky M."/>
            <person name="Tulloss R.E."/>
            <person name="Uehling J."/>
            <person name="Grigoriev I.V."/>
            <person name="Vagvolgyi C."/>
            <person name="Papp T."/>
            <person name="Martin F.M."/>
            <person name="Miettinen O."/>
            <person name="Hibbett D.S."/>
            <person name="Nagy L.G."/>
        </authorList>
    </citation>
    <scope>NUCLEOTIDE SEQUENCE [LARGE SCALE GENOMIC DNA]</scope>
    <source>
        <strain evidence="16 17">OMC1185</strain>
    </source>
</reference>
<dbReference type="CDD" id="cd06186">
    <property type="entry name" value="NOX_Duox_like_FAD_NADP"/>
    <property type="match status" value="1"/>
</dbReference>
<name>A0A5C3MPF2_9AGAM</name>
<evidence type="ECO:0000256" key="9">
    <source>
        <dbReference type="ARBA" id="ARBA00023002"/>
    </source>
</evidence>
<dbReference type="SUPFAM" id="SSF52343">
    <property type="entry name" value="Ferredoxin reductase-like, C-terminal NADP-linked domain"/>
    <property type="match status" value="1"/>
</dbReference>
<keyword evidence="6 14" id="KW-0812">Transmembrane</keyword>
<evidence type="ECO:0000256" key="12">
    <source>
        <dbReference type="ARBA" id="ARBA00023180"/>
    </source>
</evidence>
<evidence type="ECO:0000256" key="10">
    <source>
        <dbReference type="ARBA" id="ARBA00023065"/>
    </source>
</evidence>
<dbReference type="InterPro" id="IPR013130">
    <property type="entry name" value="Fe3_Rdtase_TM_dom"/>
</dbReference>
<dbReference type="EMBL" id="ML213524">
    <property type="protein sequence ID" value="TFK47289.1"/>
    <property type="molecule type" value="Genomic_DNA"/>
</dbReference>
<dbReference type="GO" id="GO:0006879">
    <property type="term" value="P:intracellular iron ion homeostasis"/>
    <property type="evidence" value="ECO:0007669"/>
    <property type="project" value="TreeGrafter"/>
</dbReference>
<feature type="transmembrane region" description="Helical" evidence="14">
    <location>
        <begin position="229"/>
        <end position="247"/>
    </location>
</feature>
<evidence type="ECO:0000256" key="13">
    <source>
        <dbReference type="ARBA" id="ARBA00048483"/>
    </source>
</evidence>
<organism evidence="16 17">
    <name type="scientific">Heliocybe sulcata</name>
    <dbReference type="NCBI Taxonomy" id="5364"/>
    <lineage>
        <taxon>Eukaryota</taxon>
        <taxon>Fungi</taxon>
        <taxon>Dikarya</taxon>
        <taxon>Basidiomycota</taxon>
        <taxon>Agaricomycotina</taxon>
        <taxon>Agaricomycetes</taxon>
        <taxon>Gloeophyllales</taxon>
        <taxon>Gloeophyllaceae</taxon>
        <taxon>Heliocybe</taxon>
    </lineage>
</organism>
<dbReference type="InterPro" id="IPR017927">
    <property type="entry name" value="FAD-bd_FR_type"/>
</dbReference>
<keyword evidence="9" id="KW-0560">Oxidoreductase</keyword>
<evidence type="ECO:0000256" key="6">
    <source>
        <dbReference type="ARBA" id="ARBA00022692"/>
    </source>
</evidence>
<feature type="domain" description="FAD-binding FR-type" evidence="15">
    <location>
        <begin position="293"/>
        <end position="428"/>
    </location>
</feature>
<dbReference type="InterPro" id="IPR013112">
    <property type="entry name" value="FAD-bd_8"/>
</dbReference>
<keyword evidence="5" id="KW-1003">Cell membrane</keyword>
<feature type="transmembrane region" description="Helical" evidence="14">
    <location>
        <begin position="163"/>
        <end position="184"/>
    </location>
</feature>
<dbReference type="PANTHER" id="PTHR32361:SF9">
    <property type="entry name" value="FERRIC REDUCTASE TRANSMEMBRANE COMPONENT 3-RELATED"/>
    <property type="match status" value="1"/>
</dbReference>
<gene>
    <name evidence="16" type="ORF">OE88DRAFT_1636713</name>
</gene>
<comment type="subcellular location">
    <subcellularLocation>
        <location evidence="1">Cell membrane</location>
        <topology evidence="1">Multi-pass membrane protein</topology>
    </subcellularLocation>
</comment>
<evidence type="ECO:0000256" key="2">
    <source>
        <dbReference type="ARBA" id="ARBA00006278"/>
    </source>
</evidence>
<dbReference type="GO" id="GO:0052851">
    <property type="term" value="F:ferric-chelate reductase (NADPH) activity"/>
    <property type="evidence" value="ECO:0007669"/>
    <property type="project" value="UniProtKB-EC"/>
</dbReference>
<feature type="transmembrane region" description="Helical" evidence="14">
    <location>
        <begin position="94"/>
        <end position="113"/>
    </location>
</feature>
<evidence type="ECO:0000259" key="15">
    <source>
        <dbReference type="PROSITE" id="PS51384"/>
    </source>
</evidence>
<dbReference type="Pfam" id="PF08022">
    <property type="entry name" value="FAD_binding_8"/>
    <property type="match status" value="1"/>
</dbReference>
<evidence type="ECO:0000313" key="16">
    <source>
        <dbReference type="EMBL" id="TFK47289.1"/>
    </source>
</evidence>
<dbReference type="Pfam" id="PF01794">
    <property type="entry name" value="Ferric_reduct"/>
    <property type="match status" value="1"/>
</dbReference>
<dbReference type="STRING" id="5364.A0A5C3MPF2"/>
<comment type="catalytic activity">
    <reaction evidence="13">
        <text>2 a Fe(II)-siderophore + NADP(+) + H(+) = 2 a Fe(III)-siderophore + NADPH</text>
        <dbReference type="Rhea" id="RHEA:28795"/>
        <dbReference type="Rhea" id="RHEA-COMP:11342"/>
        <dbReference type="Rhea" id="RHEA-COMP:11344"/>
        <dbReference type="ChEBI" id="CHEBI:15378"/>
        <dbReference type="ChEBI" id="CHEBI:29033"/>
        <dbReference type="ChEBI" id="CHEBI:29034"/>
        <dbReference type="ChEBI" id="CHEBI:57783"/>
        <dbReference type="ChEBI" id="CHEBI:58349"/>
        <dbReference type="EC" id="1.16.1.9"/>
    </reaction>
</comment>
<dbReference type="OrthoDB" id="17725at2759"/>
<evidence type="ECO:0000256" key="7">
    <source>
        <dbReference type="ARBA" id="ARBA00022982"/>
    </source>
</evidence>
<dbReference type="GO" id="GO:0015677">
    <property type="term" value="P:copper ion import"/>
    <property type="evidence" value="ECO:0007669"/>
    <property type="project" value="TreeGrafter"/>
</dbReference>
<evidence type="ECO:0000256" key="3">
    <source>
        <dbReference type="ARBA" id="ARBA00012668"/>
    </source>
</evidence>
<dbReference type="PROSITE" id="PS51384">
    <property type="entry name" value="FAD_FR"/>
    <property type="match status" value="1"/>
</dbReference>
<dbReference type="SUPFAM" id="SSF63380">
    <property type="entry name" value="Riboflavin synthase domain-like"/>
    <property type="match status" value="1"/>
</dbReference>
<evidence type="ECO:0000256" key="14">
    <source>
        <dbReference type="SAM" id="Phobius"/>
    </source>
</evidence>
<dbReference type="InterPro" id="IPR017938">
    <property type="entry name" value="Riboflavin_synthase-like_b-brl"/>
</dbReference>
<feature type="transmembrane region" description="Helical" evidence="14">
    <location>
        <begin position="23"/>
        <end position="40"/>
    </location>
</feature>
<feature type="transmembrane region" description="Helical" evidence="14">
    <location>
        <begin position="199"/>
        <end position="217"/>
    </location>
</feature>
<dbReference type="SFLD" id="SFLDG01168">
    <property type="entry name" value="Ferric_reductase_subgroup_(FRE"/>
    <property type="match status" value="1"/>
</dbReference>
<keyword evidence="7" id="KW-0249">Electron transport</keyword>
<dbReference type="PANTHER" id="PTHR32361">
    <property type="entry name" value="FERRIC/CUPRIC REDUCTASE TRANSMEMBRANE COMPONENT"/>
    <property type="match status" value="1"/>
</dbReference>
<keyword evidence="10" id="KW-0406">Ion transport</keyword>